<dbReference type="Pfam" id="PF02593">
    <property type="entry name" value="DUF166"/>
    <property type="match status" value="1"/>
</dbReference>
<dbReference type="AlphaFoldDB" id="A0A1W1H4W5"/>
<dbReference type="Proteomes" id="UP000191931">
    <property type="component" value="Unassembled WGS sequence"/>
</dbReference>
<organism evidence="1 2">
    <name type="scientific">Desulfamplus magnetovallimortis</name>
    <dbReference type="NCBI Taxonomy" id="1246637"/>
    <lineage>
        <taxon>Bacteria</taxon>
        <taxon>Pseudomonadati</taxon>
        <taxon>Thermodesulfobacteriota</taxon>
        <taxon>Desulfobacteria</taxon>
        <taxon>Desulfobacterales</taxon>
        <taxon>Desulfobacteraceae</taxon>
        <taxon>Desulfamplus</taxon>
    </lineage>
</organism>
<evidence type="ECO:0000313" key="1">
    <source>
        <dbReference type="EMBL" id="SLM27408.1"/>
    </source>
</evidence>
<dbReference type="STRING" id="1246637.MTBBW1_10067"/>
<dbReference type="NCBIfam" id="NF041372">
    <property type="entry name" value="DUF166_seleno"/>
    <property type="match status" value="1"/>
</dbReference>
<keyword evidence="2" id="KW-1185">Reference proteome</keyword>
<name>A0A1W1H4W5_9BACT</name>
<dbReference type="InterPro" id="IPR003745">
    <property type="entry name" value="DUF166"/>
</dbReference>
<dbReference type="RefSeq" id="WP_080797600.1">
    <property type="nucleotide sequence ID" value="NZ_LT828540.1"/>
</dbReference>
<gene>
    <name evidence="1" type="ORF">MTBBW1_10067</name>
</gene>
<sequence>MHKKCGEFQRERITIFQQENSALSKITGMKRFASDRLEITVFNIDDELPDILDDTSQWLPDSIDADLVIDYLTHPDLSVDLAFLCQKEGVPVVASGKKISGGHAITPCICCMLTHHDELGLYGRLFGAPEIKLNLKNDIIEKVEVIRGAPCGATWDAARKIEGLDVEYAKVRYGLEVQFFCTADPASWDPIYGKSPVHMAADIHSAAFRKSLKEGVF</sequence>
<proteinExistence type="predicted"/>
<accession>A0A1W1H4W5</accession>
<reference evidence="1 2" key="1">
    <citation type="submission" date="2017-03" db="EMBL/GenBank/DDBJ databases">
        <authorList>
            <person name="Afonso C.L."/>
            <person name="Miller P.J."/>
            <person name="Scott M.A."/>
            <person name="Spackman E."/>
            <person name="Goraichik I."/>
            <person name="Dimitrov K.M."/>
            <person name="Suarez D.L."/>
            <person name="Swayne D.E."/>
        </authorList>
    </citation>
    <scope>NUCLEOTIDE SEQUENCE [LARGE SCALE GENOMIC DNA]</scope>
    <source>
        <strain evidence="1">PRJEB14757</strain>
    </source>
</reference>
<protein>
    <submittedName>
        <fullName evidence="1">Uncharacterized protein</fullName>
    </submittedName>
</protein>
<evidence type="ECO:0000313" key="2">
    <source>
        <dbReference type="Proteomes" id="UP000191931"/>
    </source>
</evidence>
<dbReference type="EMBL" id="FWEV01000001">
    <property type="protein sequence ID" value="SLM27408.1"/>
    <property type="molecule type" value="Genomic_DNA"/>
</dbReference>
<dbReference type="OrthoDB" id="5419016at2"/>